<dbReference type="EMBL" id="DS027004">
    <property type="protein sequence ID" value="EAW15011.1"/>
    <property type="molecule type" value="Genomic_DNA"/>
</dbReference>
<evidence type="ECO:0000313" key="2">
    <source>
        <dbReference type="EMBL" id="EAW15011.1"/>
    </source>
</evidence>
<sequence>MARKLVFVMEKEDEVRQVNPECSPKTQTGYDHGRRGRPPPFIGSGNKNSRAEAHRAQEANPDGCNNEKTL</sequence>
<dbReference type="AlphaFoldDB" id="A1C5P3"/>
<protein>
    <submittedName>
        <fullName evidence="2">Uncharacterized protein</fullName>
    </submittedName>
</protein>
<organism evidence="2 3">
    <name type="scientific">Aspergillus clavatus (strain ATCC 1007 / CBS 513.65 / DSM 816 / NCTC 3887 / NRRL 1 / QM 1276 / 107)</name>
    <dbReference type="NCBI Taxonomy" id="344612"/>
    <lineage>
        <taxon>Eukaryota</taxon>
        <taxon>Fungi</taxon>
        <taxon>Dikarya</taxon>
        <taxon>Ascomycota</taxon>
        <taxon>Pezizomycotina</taxon>
        <taxon>Eurotiomycetes</taxon>
        <taxon>Eurotiomycetidae</taxon>
        <taxon>Eurotiales</taxon>
        <taxon>Aspergillaceae</taxon>
        <taxon>Aspergillus</taxon>
        <taxon>Aspergillus subgen. Fumigati</taxon>
    </lineage>
</organism>
<dbReference type="KEGG" id="act:ACLA_004250"/>
<evidence type="ECO:0000256" key="1">
    <source>
        <dbReference type="SAM" id="MobiDB-lite"/>
    </source>
</evidence>
<gene>
    <name evidence="2" type="ORF">ACLA_004250</name>
</gene>
<dbReference type="Proteomes" id="UP000006701">
    <property type="component" value="Unassembled WGS sequence"/>
</dbReference>
<dbReference type="GeneID" id="4708343"/>
<accession>A1C5P3</accession>
<dbReference type="VEuPathDB" id="FungiDB:ACLA_004250"/>
<feature type="region of interest" description="Disordered" evidence="1">
    <location>
        <begin position="13"/>
        <end position="70"/>
    </location>
</feature>
<evidence type="ECO:0000313" key="3">
    <source>
        <dbReference type="Proteomes" id="UP000006701"/>
    </source>
</evidence>
<proteinExistence type="predicted"/>
<reference evidence="2 3" key="1">
    <citation type="journal article" date="2008" name="PLoS Genet.">
        <title>Genomic islands in the pathogenic filamentous fungus Aspergillus fumigatus.</title>
        <authorList>
            <person name="Fedorova N.D."/>
            <person name="Khaldi N."/>
            <person name="Joardar V.S."/>
            <person name="Maiti R."/>
            <person name="Amedeo P."/>
            <person name="Anderson M.J."/>
            <person name="Crabtree J."/>
            <person name="Silva J.C."/>
            <person name="Badger J.H."/>
            <person name="Albarraq A."/>
            <person name="Angiuoli S."/>
            <person name="Bussey H."/>
            <person name="Bowyer P."/>
            <person name="Cotty P.J."/>
            <person name="Dyer P.S."/>
            <person name="Egan A."/>
            <person name="Galens K."/>
            <person name="Fraser-Liggett C.M."/>
            <person name="Haas B.J."/>
            <person name="Inman J.M."/>
            <person name="Kent R."/>
            <person name="Lemieux S."/>
            <person name="Malavazi I."/>
            <person name="Orvis J."/>
            <person name="Roemer T."/>
            <person name="Ronning C.M."/>
            <person name="Sundaram J.P."/>
            <person name="Sutton G."/>
            <person name="Turner G."/>
            <person name="Venter J.C."/>
            <person name="White O.R."/>
            <person name="Whitty B.R."/>
            <person name="Youngman P."/>
            <person name="Wolfe K.H."/>
            <person name="Goldman G.H."/>
            <person name="Wortman J.R."/>
            <person name="Jiang B."/>
            <person name="Denning D.W."/>
            <person name="Nierman W.C."/>
        </authorList>
    </citation>
    <scope>NUCLEOTIDE SEQUENCE [LARGE SCALE GENOMIC DNA]</scope>
    <source>
        <strain evidence="3">ATCC 1007 / CBS 513.65 / DSM 816 / NCTC 3887 / NRRL 1</strain>
    </source>
</reference>
<keyword evidence="3" id="KW-1185">Reference proteome</keyword>
<name>A1C5P3_ASPCL</name>
<dbReference type="RefSeq" id="XP_001276437.1">
    <property type="nucleotide sequence ID" value="XM_001276436.1"/>
</dbReference>
<dbReference type="HOGENOM" id="CLU_2757311_0_0_1"/>